<dbReference type="Pfam" id="PF00757">
    <property type="entry name" value="Furin-like"/>
    <property type="match status" value="1"/>
</dbReference>
<keyword evidence="7" id="KW-0418">Kinase</keyword>
<dbReference type="Ensembl" id="ENSATET00000076449.1">
    <property type="protein sequence ID" value="ENSATEP00000072205.1"/>
    <property type="gene ID" value="ENSATEG00000022245.3"/>
</dbReference>
<feature type="domain" description="Growth factor receptor" evidence="17">
    <location>
        <begin position="455"/>
        <end position="526"/>
    </location>
</feature>
<dbReference type="GO" id="GO:0005524">
    <property type="term" value="F:ATP binding"/>
    <property type="evidence" value="ECO:0007669"/>
    <property type="project" value="UniProtKB-KW"/>
</dbReference>
<dbReference type="FunFam" id="2.10.220.10:FF:000002">
    <property type="entry name" value="Receptor protein-tyrosine kinase"/>
    <property type="match status" value="1"/>
</dbReference>
<evidence type="ECO:0000259" key="17">
    <source>
        <dbReference type="Pfam" id="PF14843"/>
    </source>
</evidence>
<evidence type="ECO:0000256" key="2">
    <source>
        <dbReference type="ARBA" id="ARBA00011902"/>
    </source>
</evidence>
<reference evidence="18" key="2">
    <citation type="submission" date="2025-08" db="UniProtKB">
        <authorList>
            <consortium name="Ensembl"/>
        </authorList>
    </citation>
    <scope>IDENTIFICATION</scope>
</reference>
<keyword evidence="11" id="KW-0829">Tyrosine-protein kinase</keyword>
<evidence type="ECO:0000256" key="10">
    <source>
        <dbReference type="ARBA" id="ARBA00023136"/>
    </source>
</evidence>
<evidence type="ECO:0000256" key="12">
    <source>
        <dbReference type="ARBA" id="ARBA00023170"/>
    </source>
</evidence>
<dbReference type="GO" id="GO:0007169">
    <property type="term" value="P:cell surface receptor protein tyrosine kinase signaling pathway"/>
    <property type="evidence" value="ECO:0007669"/>
    <property type="project" value="UniProtKB-ARBA"/>
</dbReference>
<evidence type="ECO:0000256" key="14">
    <source>
        <dbReference type="ARBA" id="ARBA00051243"/>
    </source>
</evidence>
<dbReference type="FunFam" id="2.10.220.10:FF:000001">
    <property type="entry name" value="Receptor protein-tyrosine kinase"/>
    <property type="match status" value="1"/>
</dbReference>
<dbReference type="InterPro" id="IPR006212">
    <property type="entry name" value="Furin_repeat"/>
</dbReference>
<keyword evidence="4" id="KW-0808">Transferase</keyword>
<evidence type="ECO:0000256" key="11">
    <source>
        <dbReference type="ARBA" id="ARBA00023137"/>
    </source>
</evidence>
<dbReference type="InterPro" id="IPR009030">
    <property type="entry name" value="Growth_fac_rcpt_cys_sf"/>
</dbReference>
<feature type="domain" description="Receptor L-domain" evidence="16">
    <location>
        <begin position="310"/>
        <end position="429"/>
    </location>
</feature>
<proteinExistence type="predicted"/>
<keyword evidence="3" id="KW-0597">Phosphoprotein</keyword>
<sequence>TCMAMVGKRRLLSTGSQENQYNLIKDRYDGCQIIMGNLEITQIESNWDFSFLKTIREVTGYILIAMNHFEEIPLGQLRVIRGNSLYERRFALSVFFNYPKDGSSGLRQLGLANLTEILQGGVQIINNKYLNYGPWIFWQDIIRDSSAPIAIRLNGDKGQCWDLTKTVCAPQCSGRCFGTSPRDCCHTECAAGCKGPLDVDCFACRLFNDSGACVPHCPQNLIYNKQTFQMETNPNAKYQYGSICVSQCPTHFVVDGSSCVSVCPPGKMEVVREGHRQCELCSGLCPKVCEGTGAEHRQTVDSSNIDSFINCTKIQGSLHFLVTGILGDAFKKIPPLDAKKLEVFHTVREITDILNIQSWPKELNDLSVFSSLTTIQGRSLYKRFSLMVMHIPTLTSLGLRSLQEISDGSVYISQNVKLCYHHTVNWTQLFRGRSVRVNNLSNNKPRAECVAEGHVCDLLCSDSGCWGPGPDQCVSCRNYSRGGTCVSSCNFYAGSVFTSTFLMLRCVACHQECKPQHGKPSCTGPVSSYNYTRTFWPSDLISTLASIWLFSHP</sequence>
<organism evidence="18 19">
    <name type="scientific">Anabas testudineus</name>
    <name type="common">Climbing perch</name>
    <name type="synonym">Anthias testudineus</name>
    <dbReference type="NCBI Taxonomy" id="64144"/>
    <lineage>
        <taxon>Eukaryota</taxon>
        <taxon>Metazoa</taxon>
        <taxon>Chordata</taxon>
        <taxon>Craniata</taxon>
        <taxon>Vertebrata</taxon>
        <taxon>Euteleostomi</taxon>
        <taxon>Actinopterygii</taxon>
        <taxon>Neopterygii</taxon>
        <taxon>Teleostei</taxon>
        <taxon>Neoteleostei</taxon>
        <taxon>Acanthomorphata</taxon>
        <taxon>Anabantaria</taxon>
        <taxon>Anabantiformes</taxon>
        <taxon>Anabantoidei</taxon>
        <taxon>Anabantidae</taxon>
        <taxon>Anabas</taxon>
    </lineage>
</organism>
<reference evidence="18 19" key="1">
    <citation type="submission" date="2021-04" db="EMBL/GenBank/DDBJ databases">
        <authorList>
            <consortium name="Wellcome Sanger Institute Data Sharing"/>
        </authorList>
    </citation>
    <scope>NUCLEOTIDE SEQUENCE [LARGE SCALE GENOMIC DNA]</scope>
</reference>
<name>A0AAQ6I8J6_ANATE</name>
<keyword evidence="5" id="KW-0812">Transmembrane</keyword>
<dbReference type="GeneTree" id="ENSGT00940000156107"/>
<dbReference type="AlphaFoldDB" id="A0AAQ6I8J6"/>
<keyword evidence="9" id="KW-1133">Transmembrane helix</keyword>
<keyword evidence="12" id="KW-0675">Receptor</keyword>
<dbReference type="Proteomes" id="UP000265040">
    <property type="component" value="Chromosome 7"/>
</dbReference>
<dbReference type="EC" id="2.7.10.1" evidence="2"/>
<dbReference type="GO" id="GO:0004714">
    <property type="term" value="F:transmembrane receptor protein tyrosine kinase activity"/>
    <property type="evidence" value="ECO:0007669"/>
    <property type="project" value="UniProtKB-EC"/>
</dbReference>
<comment type="subcellular location">
    <subcellularLocation>
        <location evidence="1">Membrane</location>
        <topology evidence="1">Single-pass type I membrane protein</topology>
    </subcellularLocation>
</comment>
<dbReference type="SUPFAM" id="SSF52058">
    <property type="entry name" value="L domain-like"/>
    <property type="match status" value="2"/>
</dbReference>
<dbReference type="SUPFAM" id="SSF57184">
    <property type="entry name" value="Growth factor receptor domain"/>
    <property type="match status" value="2"/>
</dbReference>
<evidence type="ECO:0000256" key="8">
    <source>
        <dbReference type="ARBA" id="ARBA00022840"/>
    </source>
</evidence>
<feature type="domain" description="Furin-like cysteine-rich" evidence="15">
    <location>
        <begin position="157"/>
        <end position="290"/>
    </location>
</feature>
<reference evidence="18" key="3">
    <citation type="submission" date="2025-09" db="UniProtKB">
        <authorList>
            <consortium name="Ensembl"/>
        </authorList>
    </citation>
    <scope>IDENTIFICATION</scope>
</reference>
<comment type="catalytic activity">
    <reaction evidence="14">
        <text>L-tyrosyl-[protein] + ATP = O-phospho-L-tyrosyl-[protein] + ADP + H(+)</text>
        <dbReference type="Rhea" id="RHEA:10596"/>
        <dbReference type="Rhea" id="RHEA-COMP:10136"/>
        <dbReference type="Rhea" id="RHEA-COMP:20101"/>
        <dbReference type="ChEBI" id="CHEBI:15378"/>
        <dbReference type="ChEBI" id="CHEBI:30616"/>
        <dbReference type="ChEBI" id="CHEBI:46858"/>
        <dbReference type="ChEBI" id="CHEBI:61978"/>
        <dbReference type="ChEBI" id="CHEBI:456216"/>
        <dbReference type="EC" id="2.7.10.1"/>
    </reaction>
</comment>
<keyword evidence="8" id="KW-0067">ATP-binding</keyword>
<dbReference type="InterPro" id="IPR036941">
    <property type="entry name" value="Rcpt_L-dom_sf"/>
</dbReference>
<evidence type="ECO:0000256" key="6">
    <source>
        <dbReference type="ARBA" id="ARBA00022741"/>
    </source>
</evidence>
<evidence type="ECO:0000256" key="13">
    <source>
        <dbReference type="ARBA" id="ARBA00023180"/>
    </source>
</evidence>
<dbReference type="Gene3D" id="2.10.220.10">
    <property type="entry name" value="Hormone Receptor, Insulin-like Growth Factor Receptor 1, Chain A, domain 2"/>
    <property type="match status" value="2"/>
</dbReference>
<protein>
    <recommendedName>
        <fullName evidence="2">receptor protein-tyrosine kinase</fullName>
        <ecNumber evidence="2">2.7.10.1</ecNumber>
    </recommendedName>
</protein>
<evidence type="ECO:0000259" key="15">
    <source>
        <dbReference type="Pfam" id="PF00757"/>
    </source>
</evidence>
<dbReference type="SMART" id="SM00261">
    <property type="entry name" value="FU"/>
    <property type="match status" value="2"/>
</dbReference>
<dbReference type="InterPro" id="IPR006211">
    <property type="entry name" value="Furin-like_Cys-rich_dom"/>
</dbReference>
<dbReference type="FunFam" id="3.80.20.20:FF:000003">
    <property type="entry name" value="Receptor protein-tyrosine kinase"/>
    <property type="match status" value="1"/>
</dbReference>
<dbReference type="InterPro" id="IPR000494">
    <property type="entry name" value="Rcpt_L-dom"/>
</dbReference>
<keyword evidence="10" id="KW-0472">Membrane</keyword>
<accession>A0AAQ6I8J6</accession>
<evidence type="ECO:0000313" key="19">
    <source>
        <dbReference type="Proteomes" id="UP000265040"/>
    </source>
</evidence>
<evidence type="ECO:0000256" key="4">
    <source>
        <dbReference type="ARBA" id="ARBA00022679"/>
    </source>
</evidence>
<keyword evidence="6" id="KW-0547">Nucleotide-binding</keyword>
<evidence type="ECO:0000256" key="9">
    <source>
        <dbReference type="ARBA" id="ARBA00022989"/>
    </source>
</evidence>
<evidence type="ECO:0000256" key="3">
    <source>
        <dbReference type="ARBA" id="ARBA00022553"/>
    </source>
</evidence>
<dbReference type="InterPro" id="IPR032778">
    <property type="entry name" value="GF_recep_IV"/>
</dbReference>
<evidence type="ECO:0000259" key="16">
    <source>
        <dbReference type="Pfam" id="PF01030"/>
    </source>
</evidence>
<dbReference type="Pfam" id="PF01030">
    <property type="entry name" value="Recep_L_domain"/>
    <property type="match status" value="2"/>
</dbReference>
<dbReference type="CDD" id="cd00064">
    <property type="entry name" value="FU"/>
    <property type="match status" value="1"/>
</dbReference>
<dbReference type="GO" id="GO:0016020">
    <property type="term" value="C:membrane"/>
    <property type="evidence" value="ECO:0007669"/>
    <property type="project" value="UniProtKB-SubCell"/>
</dbReference>
<evidence type="ECO:0000256" key="5">
    <source>
        <dbReference type="ARBA" id="ARBA00022692"/>
    </source>
</evidence>
<evidence type="ECO:0000256" key="7">
    <source>
        <dbReference type="ARBA" id="ARBA00022777"/>
    </source>
</evidence>
<feature type="domain" description="Receptor L-domain" evidence="16">
    <location>
        <begin position="30"/>
        <end position="139"/>
    </location>
</feature>
<keyword evidence="13" id="KW-0325">Glycoprotein</keyword>
<dbReference type="Pfam" id="PF14843">
    <property type="entry name" value="GF_recep_IV"/>
    <property type="match status" value="1"/>
</dbReference>
<dbReference type="Gene3D" id="3.80.20.20">
    <property type="entry name" value="Receptor L-domain"/>
    <property type="match status" value="2"/>
</dbReference>
<evidence type="ECO:0000256" key="1">
    <source>
        <dbReference type="ARBA" id="ARBA00004479"/>
    </source>
</evidence>
<evidence type="ECO:0000313" key="18">
    <source>
        <dbReference type="Ensembl" id="ENSATEP00000072205.1"/>
    </source>
</evidence>
<keyword evidence="19" id="KW-1185">Reference proteome</keyword>